<protein>
    <submittedName>
        <fullName evidence="1">Uncharacterized protein</fullName>
    </submittedName>
</protein>
<accession>A0ABP6S9T2</accession>
<comment type="caution">
    <text evidence="1">The sequence shown here is derived from an EMBL/GenBank/DDBJ whole genome shotgun (WGS) entry which is preliminary data.</text>
</comment>
<organism evidence="1 2">
    <name type="scientific">Streptomyces sannanensis</name>
    <dbReference type="NCBI Taxonomy" id="285536"/>
    <lineage>
        <taxon>Bacteria</taxon>
        <taxon>Bacillati</taxon>
        <taxon>Actinomycetota</taxon>
        <taxon>Actinomycetes</taxon>
        <taxon>Kitasatosporales</taxon>
        <taxon>Streptomycetaceae</taxon>
        <taxon>Streptomyces</taxon>
    </lineage>
</organism>
<sequence>MPPVSIELTPNNGREVTLDDLRRFVAEAEGRSGALPIVVDCNNKRIKRAWIELPPAKS</sequence>
<evidence type="ECO:0000313" key="1">
    <source>
        <dbReference type="EMBL" id="GAA3371336.1"/>
    </source>
</evidence>
<gene>
    <name evidence="1" type="ORF">GCM10020367_21600</name>
</gene>
<name>A0ABP6S9T2_9ACTN</name>
<dbReference type="EMBL" id="BAAAYL010000001">
    <property type="protein sequence ID" value="GAA3371336.1"/>
    <property type="molecule type" value="Genomic_DNA"/>
</dbReference>
<keyword evidence="2" id="KW-1185">Reference proteome</keyword>
<dbReference type="RefSeq" id="WP_345036082.1">
    <property type="nucleotide sequence ID" value="NZ_BAAAYL010000001.1"/>
</dbReference>
<evidence type="ECO:0000313" key="2">
    <source>
        <dbReference type="Proteomes" id="UP001499990"/>
    </source>
</evidence>
<reference evidence="2" key="1">
    <citation type="journal article" date="2019" name="Int. J. Syst. Evol. Microbiol.">
        <title>The Global Catalogue of Microorganisms (GCM) 10K type strain sequencing project: providing services to taxonomists for standard genome sequencing and annotation.</title>
        <authorList>
            <consortium name="The Broad Institute Genomics Platform"/>
            <consortium name="The Broad Institute Genome Sequencing Center for Infectious Disease"/>
            <person name="Wu L."/>
            <person name="Ma J."/>
        </authorList>
    </citation>
    <scope>NUCLEOTIDE SEQUENCE [LARGE SCALE GENOMIC DNA]</scope>
    <source>
        <strain evidence="2">JCM 9651</strain>
    </source>
</reference>
<proteinExistence type="predicted"/>
<dbReference type="Proteomes" id="UP001499990">
    <property type="component" value="Unassembled WGS sequence"/>
</dbReference>